<evidence type="ECO:0000313" key="7">
    <source>
        <dbReference type="EMBL" id="CAA0820777.1"/>
    </source>
</evidence>
<comment type="caution">
    <text evidence="7">The sequence shown here is derived from an EMBL/GenBank/DDBJ whole genome shotgun (WGS) entry which is preliminary data.</text>
</comment>
<dbReference type="PANTHER" id="PTHR31500:SF9">
    <property type="entry name" value="AT-HOOK MOTIF NUCLEAR-LOCALIZED PROTEIN 9"/>
    <property type="match status" value="1"/>
</dbReference>
<evidence type="ECO:0000256" key="1">
    <source>
        <dbReference type="ARBA" id="ARBA00023015"/>
    </source>
</evidence>
<sequence>MHGTSKGSYDTLEHSFLLRAGAHTIKFHCAFPVEHWAQLKRTTTINALCPTQKSRGRPPGSGRKHQLASTTGGSMFNATGTMTPYIINVAVGEDIKVKVLSLLQDRRAIVVLSGVGYVAAANIKIPSSNGSVTYEGHFDMVNLSGSYINEADEPHGPTGGLTVTFMGPDGRLIGGPVEGVLIAASPVQVIVGTIMPSTPKPKNKVVDNRDTSGDQDRTLGNSTTQANIQPSQSLSTMGIWQSSR</sequence>
<dbReference type="GO" id="GO:0005634">
    <property type="term" value="C:nucleus"/>
    <property type="evidence" value="ECO:0007669"/>
    <property type="project" value="UniProtKB-SubCell"/>
</dbReference>
<keyword evidence="4" id="KW-0539">Nucleus</keyword>
<feature type="compositionally biased region" description="Polar residues" evidence="5">
    <location>
        <begin position="218"/>
        <end position="244"/>
    </location>
</feature>
<feature type="domain" description="PPC" evidence="6">
    <location>
        <begin position="79"/>
        <end position="218"/>
    </location>
</feature>
<dbReference type="InterPro" id="IPR005175">
    <property type="entry name" value="PPC_dom"/>
</dbReference>
<dbReference type="InterPro" id="IPR039605">
    <property type="entry name" value="AHL"/>
</dbReference>
<dbReference type="GO" id="GO:0003680">
    <property type="term" value="F:minor groove of adenine-thymine-rich DNA binding"/>
    <property type="evidence" value="ECO:0007669"/>
    <property type="project" value="UniProtKB-UniRule"/>
</dbReference>
<feature type="region of interest" description="Disordered" evidence="5">
    <location>
        <begin position="198"/>
        <end position="244"/>
    </location>
</feature>
<dbReference type="Gene3D" id="3.30.1330.80">
    <property type="entry name" value="Hypothetical protein, similar to alpha- acetolactate decarboxylase, domain 2"/>
    <property type="match status" value="1"/>
</dbReference>
<reference evidence="7" key="1">
    <citation type="submission" date="2019-12" db="EMBL/GenBank/DDBJ databases">
        <authorList>
            <person name="Scholes J."/>
        </authorList>
    </citation>
    <scope>NUCLEOTIDE SEQUENCE</scope>
</reference>
<dbReference type="AlphaFoldDB" id="A0A9N7RA45"/>
<keyword evidence="1 4" id="KW-0805">Transcription regulation</keyword>
<proteinExistence type="predicted"/>
<evidence type="ECO:0000313" key="8">
    <source>
        <dbReference type="Proteomes" id="UP001153555"/>
    </source>
</evidence>
<keyword evidence="2 4" id="KW-0238">DNA-binding</keyword>
<dbReference type="Proteomes" id="UP001153555">
    <property type="component" value="Unassembled WGS sequence"/>
</dbReference>
<keyword evidence="3 4" id="KW-0804">Transcription</keyword>
<dbReference type="OrthoDB" id="688543at2759"/>
<protein>
    <recommendedName>
        <fullName evidence="4">AT-hook motif nuclear-localized protein</fullName>
    </recommendedName>
</protein>
<dbReference type="CDD" id="cd11378">
    <property type="entry name" value="DUF296"/>
    <property type="match status" value="1"/>
</dbReference>
<dbReference type="EMBL" id="CACSLK010020742">
    <property type="protein sequence ID" value="CAA0820777.1"/>
    <property type="molecule type" value="Genomic_DNA"/>
</dbReference>
<evidence type="ECO:0000256" key="4">
    <source>
        <dbReference type="RuleBase" id="RU367031"/>
    </source>
</evidence>
<organism evidence="7 8">
    <name type="scientific">Striga hermonthica</name>
    <name type="common">Purple witchweed</name>
    <name type="synonym">Buchnera hermonthica</name>
    <dbReference type="NCBI Taxonomy" id="68872"/>
    <lineage>
        <taxon>Eukaryota</taxon>
        <taxon>Viridiplantae</taxon>
        <taxon>Streptophyta</taxon>
        <taxon>Embryophyta</taxon>
        <taxon>Tracheophyta</taxon>
        <taxon>Spermatophyta</taxon>
        <taxon>Magnoliopsida</taxon>
        <taxon>eudicotyledons</taxon>
        <taxon>Gunneridae</taxon>
        <taxon>Pentapetalae</taxon>
        <taxon>asterids</taxon>
        <taxon>lamiids</taxon>
        <taxon>Lamiales</taxon>
        <taxon>Orobanchaceae</taxon>
        <taxon>Buchnereae</taxon>
        <taxon>Striga</taxon>
    </lineage>
</organism>
<feature type="compositionally biased region" description="Basic and acidic residues" evidence="5">
    <location>
        <begin position="204"/>
        <end position="217"/>
    </location>
</feature>
<keyword evidence="8" id="KW-1185">Reference proteome</keyword>
<comment type="function">
    <text evidence="4">Transcription factor that specifically binds AT-rich DNA sequences related to the nuclear matrix attachment regions (MARs).</text>
</comment>
<comment type="subcellular location">
    <subcellularLocation>
        <location evidence="4">Nucleus</location>
    </subcellularLocation>
</comment>
<evidence type="ECO:0000259" key="6">
    <source>
        <dbReference type="PROSITE" id="PS51742"/>
    </source>
</evidence>
<gene>
    <name evidence="7" type="ORF">SHERM_18779</name>
</gene>
<dbReference type="SUPFAM" id="SSF117856">
    <property type="entry name" value="AF0104/ALDC/Ptd012-like"/>
    <property type="match status" value="1"/>
</dbReference>
<accession>A0A9N7RA45</accession>
<name>A0A9N7RA45_STRHE</name>
<feature type="region of interest" description="Disordered" evidence="5">
    <location>
        <begin position="49"/>
        <end position="73"/>
    </location>
</feature>
<dbReference type="PROSITE" id="PS51742">
    <property type="entry name" value="PPC"/>
    <property type="match status" value="1"/>
</dbReference>
<evidence type="ECO:0000256" key="5">
    <source>
        <dbReference type="SAM" id="MobiDB-lite"/>
    </source>
</evidence>
<evidence type="ECO:0000256" key="2">
    <source>
        <dbReference type="ARBA" id="ARBA00023125"/>
    </source>
</evidence>
<evidence type="ECO:0000256" key="3">
    <source>
        <dbReference type="ARBA" id="ARBA00023163"/>
    </source>
</evidence>
<dbReference type="Pfam" id="PF03479">
    <property type="entry name" value="PCC"/>
    <property type="match status" value="1"/>
</dbReference>
<comment type="domain">
    <text evidence="4">The PPC domain mediates interactions between AHL proteins.</text>
</comment>
<dbReference type="PANTHER" id="PTHR31500">
    <property type="entry name" value="AT-HOOK MOTIF NUCLEAR-LOCALIZED PROTEIN 9"/>
    <property type="match status" value="1"/>
</dbReference>